<dbReference type="RefSeq" id="WP_036433499.1">
    <property type="nucleotide sequence ID" value="NZ_AP022567.1"/>
</dbReference>
<protein>
    <recommendedName>
        <fullName evidence="6">Lipoprotein</fullName>
    </recommendedName>
</protein>
<gene>
    <name evidence="3" type="ORF">hbim_03181</name>
    <name evidence="2" type="ORF">MMAGJ_13500</name>
</gene>
<reference evidence="3" key="3">
    <citation type="submission" date="2023-03" db="EMBL/GenBank/DDBJ databases">
        <title>Draft genome sequence of a Mycolicibacterium mageritense strain H4_3_1 isolated from a hybrid biological-inorganic system reactor.</title>
        <authorList>
            <person name="Feng X."/>
            <person name="Kazama D."/>
            <person name="Sato K."/>
            <person name="Kobayashi H."/>
        </authorList>
    </citation>
    <scope>NUCLEOTIDE SEQUENCE</scope>
    <source>
        <strain evidence="3">H4_3_1</strain>
    </source>
</reference>
<organism evidence="3 5">
    <name type="scientific">Mycolicibacterium mageritense</name>
    <name type="common">Mycobacterium mageritense</name>
    <dbReference type="NCBI Taxonomy" id="53462"/>
    <lineage>
        <taxon>Bacteria</taxon>
        <taxon>Bacillati</taxon>
        <taxon>Actinomycetota</taxon>
        <taxon>Actinomycetes</taxon>
        <taxon>Mycobacteriales</taxon>
        <taxon>Mycobacteriaceae</taxon>
        <taxon>Mycolicibacterium</taxon>
    </lineage>
</organism>
<evidence type="ECO:0000256" key="1">
    <source>
        <dbReference type="SAM" id="SignalP"/>
    </source>
</evidence>
<evidence type="ECO:0008006" key="6">
    <source>
        <dbReference type="Google" id="ProtNLM"/>
    </source>
</evidence>
<dbReference type="EMBL" id="AP027452">
    <property type="protein sequence ID" value="BDY29243.1"/>
    <property type="molecule type" value="Genomic_DNA"/>
</dbReference>
<dbReference type="PROSITE" id="PS51257">
    <property type="entry name" value="PROKAR_LIPOPROTEIN"/>
    <property type="match status" value="1"/>
</dbReference>
<dbReference type="EMBL" id="AP022567">
    <property type="protein sequence ID" value="BBX32068.1"/>
    <property type="molecule type" value="Genomic_DNA"/>
</dbReference>
<evidence type="ECO:0000313" key="3">
    <source>
        <dbReference type="EMBL" id="BDY29243.1"/>
    </source>
</evidence>
<dbReference type="Proteomes" id="UP000465622">
    <property type="component" value="Chromosome"/>
</dbReference>
<reference evidence="2" key="2">
    <citation type="submission" date="2020-02" db="EMBL/GenBank/DDBJ databases">
        <authorList>
            <person name="Matsumoto Y."/>
            <person name="Motooka D."/>
            <person name="Nakamura S."/>
        </authorList>
    </citation>
    <scope>NUCLEOTIDE SEQUENCE</scope>
    <source>
        <strain evidence="2">JCM 12375</strain>
    </source>
</reference>
<dbReference type="Proteomes" id="UP001241092">
    <property type="component" value="Chromosome"/>
</dbReference>
<feature type="chain" id="PRO_5042501069" description="Lipoprotein" evidence="1">
    <location>
        <begin position="25"/>
        <end position="296"/>
    </location>
</feature>
<proteinExistence type="predicted"/>
<dbReference type="AlphaFoldDB" id="A0AAI8TUY8"/>
<keyword evidence="4" id="KW-1185">Reference proteome</keyword>
<evidence type="ECO:0000313" key="5">
    <source>
        <dbReference type="Proteomes" id="UP001241092"/>
    </source>
</evidence>
<feature type="signal peptide" evidence="1">
    <location>
        <begin position="1"/>
        <end position="24"/>
    </location>
</feature>
<accession>A0AAI8TUY8</accession>
<evidence type="ECO:0000313" key="4">
    <source>
        <dbReference type="Proteomes" id="UP000465622"/>
    </source>
</evidence>
<name>A0AAI8TUY8_MYCME</name>
<keyword evidence="1" id="KW-0732">Signal</keyword>
<reference evidence="2 4" key="1">
    <citation type="journal article" date="2019" name="Emerg. Microbes Infect.">
        <title>Comprehensive subspecies identification of 175 nontuberculous mycobacteria species based on 7547 genomic profiles.</title>
        <authorList>
            <person name="Matsumoto Y."/>
            <person name="Kinjo T."/>
            <person name="Motooka D."/>
            <person name="Nabeya D."/>
            <person name="Jung N."/>
            <person name="Uechi K."/>
            <person name="Horii T."/>
            <person name="Iida T."/>
            <person name="Fujita J."/>
            <person name="Nakamura S."/>
        </authorList>
    </citation>
    <scope>NUCLEOTIDE SEQUENCE [LARGE SCALE GENOMIC DNA]</scope>
    <source>
        <strain evidence="2 4">JCM 12375</strain>
    </source>
</reference>
<evidence type="ECO:0000313" key="2">
    <source>
        <dbReference type="EMBL" id="BBX32068.1"/>
    </source>
</evidence>
<sequence>MRALIAAVVAVVLLVATACSSDRALDNTFAAPTAAFGDAVEILGWRVTLSNLRFDAERVLVDVDASVASDTHAKPEDLRFGLYGALAHPIEADGLGACSSVPSLALQPLAAPSPDKLSGTVCLGPLRDQSQVRGVYVYSARDRIAGTTVAYPAAFPVGLMPTNANDTGLTLQTTTVDAFSADGAQLAPTALGAPEAFTGDGYMLLGLQIDGLAKRYREDSDKRGGPLMIVVAPTRPAPGLNPACSAYGASLLILPDESREAVNVRASLCTQGEINAALLYPSVSVIGTHAALWTSR</sequence>